<dbReference type="CTD" id="8580463"/>
<dbReference type="AlphaFoldDB" id="A8XGL6"/>
<keyword evidence="1" id="KW-1133">Transmembrane helix</keyword>
<dbReference type="eggNOG" id="ENOG502RFY9">
    <property type="taxonomic scope" value="Eukaryota"/>
</dbReference>
<evidence type="ECO:0000313" key="4">
    <source>
        <dbReference type="WormBase" id="CBG12892"/>
    </source>
</evidence>
<keyword evidence="3" id="KW-1185">Reference proteome</keyword>
<feature type="transmembrane region" description="Helical" evidence="1">
    <location>
        <begin position="14"/>
        <end position="33"/>
    </location>
</feature>
<accession>A8XGL6</accession>
<feature type="transmembrane region" description="Helical" evidence="1">
    <location>
        <begin position="338"/>
        <end position="357"/>
    </location>
</feature>
<reference evidence="2 3" key="1">
    <citation type="journal article" date="2003" name="PLoS Biol.">
        <title>The genome sequence of Caenorhabditis briggsae: a platform for comparative genomics.</title>
        <authorList>
            <person name="Stein L.D."/>
            <person name="Bao Z."/>
            <person name="Blasiar D."/>
            <person name="Blumenthal T."/>
            <person name="Brent M.R."/>
            <person name="Chen N."/>
            <person name="Chinwalla A."/>
            <person name="Clarke L."/>
            <person name="Clee C."/>
            <person name="Coghlan A."/>
            <person name="Coulson A."/>
            <person name="D'Eustachio P."/>
            <person name="Fitch D.H."/>
            <person name="Fulton L.A."/>
            <person name="Fulton R.E."/>
            <person name="Griffiths-Jones S."/>
            <person name="Harris T.W."/>
            <person name="Hillier L.W."/>
            <person name="Kamath R."/>
            <person name="Kuwabara P.E."/>
            <person name="Mardis E.R."/>
            <person name="Marra M.A."/>
            <person name="Miner T.L."/>
            <person name="Minx P."/>
            <person name="Mullikin J.C."/>
            <person name="Plumb R.W."/>
            <person name="Rogers J."/>
            <person name="Schein J.E."/>
            <person name="Sohrmann M."/>
            <person name="Spieth J."/>
            <person name="Stajich J.E."/>
            <person name="Wei C."/>
            <person name="Willey D."/>
            <person name="Wilson R.K."/>
            <person name="Durbin R."/>
            <person name="Waterston R.H."/>
        </authorList>
    </citation>
    <scope>NUCLEOTIDE SEQUENCE [LARGE SCALE GENOMIC DNA]</scope>
    <source>
        <strain evidence="2 3">AF16</strain>
    </source>
</reference>
<proteinExistence type="predicted"/>
<dbReference type="WormBase" id="CBG12892">
    <property type="protein sequence ID" value="CBP41740"/>
    <property type="gene ID" value="WBGene00033760"/>
</dbReference>
<reference evidence="2 3" key="2">
    <citation type="journal article" date="2011" name="PLoS Genet.">
        <title>Caenorhabditis briggsae recombinant inbred line genotypes reveal inter-strain incompatibility and the evolution of recombination.</title>
        <authorList>
            <person name="Ross J.A."/>
            <person name="Koboldt D.C."/>
            <person name="Staisch J.E."/>
            <person name="Chamberlin H.M."/>
            <person name="Gupta B.P."/>
            <person name="Miller R.D."/>
            <person name="Baird S.E."/>
            <person name="Haag E.S."/>
        </authorList>
    </citation>
    <scope>NUCLEOTIDE SEQUENCE [LARGE SCALE GENOMIC DNA]</scope>
    <source>
        <strain evidence="2 3">AF16</strain>
    </source>
</reference>
<evidence type="ECO:0000313" key="3">
    <source>
        <dbReference type="Proteomes" id="UP000008549"/>
    </source>
</evidence>
<dbReference type="Proteomes" id="UP000008549">
    <property type="component" value="Unassembled WGS sequence"/>
</dbReference>
<name>A8XGL6_CAEBR</name>
<evidence type="ECO:0000313" key="2">
    <source>
        <dbReference type="EMBL" id="CAP31790.1"/>
    </source>
</evidence>
<organism evidence="2 3">
    <name type="scientific">Caenorhabditis briggsae</name>
    <dbReference type="NCBI Taxonomy" id="6238"/>
    <lineage>
        <taxon>Eukaryota</taxon>
        <taxon>Metazoa</taxon>
        <taxon>Ecdysozoa</taxon>
        <taxon>Nematoda</taxon>
        <taxon>Chromadorea</taxon>
        <taxon>Rhabditida</taxon>
        <taxon>Rhabditina</taxon>
        <taxon>Rhabditomorpha</taxon>
        <taxon>Rhabditoidea</taxon>
        <taxon>Rhabditidae</taxon>
        <taxon>Peloderinae</taxon>
        <taxon>Caenorhabditis</taxon>
    </lineage>
</organism>
<gene>
    <name evidence="2 4" type="ORF">CBG12892</name>
    <name evidence="2" type="ORF">CBG_12892</name>
</gene>
<dbReference type="InParanoid" id="A8XGL6"/>
<evidence type="ECO:0000256" key="1">
    <source>
        <dbReference type="SAM" id="Phobius"/>
    </source>
</evidence>
<dbReference type="EMBL" id="HE600940">
    <property type="protein sequence ID" value="CAP31790.1"/>
    <property type="molecule type" value="Genomic_DNA"/>
</dbReference>
<dbReference type="KEGG" id="cbr:CBG_12892"/>
<sequence length="584" mass="66800">MYSVVFVTENIFRWGPWLFVGGAVTVFVGYLTVQLQNLKKIASQNQEILKMLTKDQNSEHEQSTMIQTANQGFVEDEYSEQSSEYQIPEFIDSDLESECDSLRTGSSGYNTDPEIDYDWEYFKIMNAPTGPVPSDQVILCFTCKISGCYLKAIVDEDHTVVHMMTYENTLDNKWEWKDTTCITCIQKVREILADGGCPIPFAIDLMNETMDYAFWGAVKEESEEEANEEEVIKKPIQPLSDFEGFLFSEPEYDRVKSFCGHLSCLLIEAIDEKQAVERFDLIVFADGQSDETIVQVLIMPKSFIRLGGSTTERSYFYSLPTSTIMNPVVFVTDNIFRWGPWLFVGGAVTVFVGYLTVQLQNLKKIASQNQEILKMLTKDQNSEHEQSTMIQTANQGFVEDEYSEQSSEYQIPEFIDSDLESECDSLRTGSSGYNTDPEIDYDWEYFKIMNAPTGPVPSDQVLLCFTCKFSGYYLKAVVDEDHTVVHIMTYEKISDNQWEWKDTTCDTCIQKVREVLADGGCPIPFAIELMDETIAYDVVKEVSEEEDANEEDVIEKPSQPCSDLEGFLFSEQEYEYDYEAILIE</sequence>
<dbReference type="GeneID" id="8580463"/>
<keyword evidence="1" id="KW-0812">Transmembrane</keyword>
<dbReference type="RefSeq" id="XP_002638466.1">
    <property type="nucleotide sequence ID" value="XM_002638420.1"/>
</dbReference>
<dbReference type="HOGENOM" id="CLU_467122_0_0_1"/>
<protein>
    <submittedName>
        <fullName evidence="2">Protein CBG12892</fullName>
    </submittedName>
</protein>
<keyword evidence="1" id="KW-0472">Membrane</keyword>